<gene>
    <name evidence="1" type="ORF">HPB50_009800</name>
</gene>
<protein>
    <submittedName>
        <fullName evidence="1">Uncharacterized protein</fullName>
    </submittedName>
</protein>
<dbReference type="Proteomes" id="UP000821845">
    <property type="component" value="Chromosome 1"/>
</dbReference>
<proteinExistence type="predicted"/>
<accession>A0ACB7TFM3</accession>
<sequence length="197" mass="21865">MISPSGRPAVVKGTQDRHCRLQSIPQSPISSPLGCDARLLSLPPYQARSEAQGTSADRIVQLGIHNTLEVIAEAQERSQIARLSSTVIGRHRIKKLGSTEQSYDGHSVEIPSRIEDLITATQIPRNVHPEHTLPRRRAWAAAILKNYQYDSNACFVDRASYRSGLKFNAVVINHKGQLANCTGKQCPSPYLRRHHSD</sequence>
<organism evidence="1 2">
    <name type="scientific">Hyalomma asiaticum</name>
    <name type="common">Tick</name>
    <dbReference type="NCBI Taxonomy" id="266040"/>
    <lineage>
        <taxon>Eukaryota</taxon>
        <taxon>Metazoa</taxon>
        <taxon>Ecdysozoa</taxon>
        <taxon>Arthropoda</taxon>
        <taxon>Chelicerata</taxon>
        <taxon>Arachnida</taxon>
        <taxon>Acari</taxon>
        <taxon>Parasitiformes</taxon>
        <taxon>Ixodida</taxon>
        <taxon>Ixodoidea</taxon>
        <taxon>Ixodidae</taxon>
        <taxon>Hyalomminae</taxon>
        <taxon>Hyalomma</taxon>
    </lineage>
</organism>
<reference evidence="1" key="1">
    <citation type="submission" date="2020-05" db="EMBL/GenBank/DDBJ databases">
        <title>Large-scale comparative analyses of tick genomes elucidate their genetic diversity and vector capacities.</title>
        <authorList>
            <person name="Jia N."/>
            <person name="Wang J."/>
            <person name="Shi W."/>
            <person name="Du L."/>
            <person name="Sun Y."/>
            <person name="Zhan W."/>
            <person name="Jiang J."/>
            <person name="Wang Q."/>
            <person name="Zhang B."/>
            <person name="Ji P."/>
            <person name="Sakyi L.B."/>
            <person name="Cui X."/>
            <person name="Yuan T."/>
            <person name="Jiang B."/>
            <person name="Yang W."/>
            <person name="Lam T.T.-Y."/>
            <person name="Chang Q."/>
            <person name="Ding S."/>
            <person name="Wang X."/>
            <person name="Zhu J."/>
            <person name="Ruan X."/>
            <person name="Zhao L."/>
            <person name="Wei J."/>
            <person name="Que T."/>
            <person name="Du C."/>
            <person name="Cheng J."/>
            <person name="Dai P."/>
            <person name="Han X."/>
            <person name="Huang E."/>
            <person name="Gao Y."/>
            <person name="Liu J."/>
            <person name="Shao H."/>
            <person name="Ye R."/>
            <person name="Li L."/>
            <person name="Wei W."/>
            <person name="Wang X."/>
            <person name="Wang C."/>
            <person name="Yang T."/>
            <person name="Huo Q."/>
            <person name="Li W."/>
            <person name="Guo W."/>
            <person name="Chen H."/>
            <person name="Zhou L."/>
            <person name="Ni X."/>
            <person name="Tian J."/>
            <person name="Zhou Y."/>
            <person name="Sheng Y."/>
            <person name="Liu T."/>
            <person name="Pan Y."/>
            <person name="Xia L."/>
            <person name="Li J."/>
            <person name="Zhao F."/>
            <person name="Cao W."/>
        </authorList>
    </citation>
    <scope>NUCLEOTIDE SEQUENCE</scope>
    <source>
        <strain evidence="1">Hyas-2018</strain>
    </source>
</reference>
<evidence type="ECO:0000313" key="1">
    <source>
        <dbReference type="EMBL" id="KAH6945758.1"/>
    </source>
</evidence>
<comment type="caution">
    <text evidence="1">The sequence shown here is derived from an EMBL/GenBank/DDBJ whole genome shotgun (WGS) entry which is preliminary data.</text>
</comment>
<name>A0ACB7TFM3_HYAAI</name>
<evidence type="ECO:0000313" key="2">
    <source>
        <dbReference type="Proteomes" id="UP000821845"/>
    </source>
</evidence>
<keyword evidence="2" id="KW-1185">Reference proteome</keyword>
<dbReference type="EMBL" id="CM023481">
    <property type="protein sequence ID" value="KAH6945758.1"/>
    <property type="molecule type" value="Genomic_DNA"/>
</dbReference>